<name>A0ABW5RF73_9BACL</name>
<proteinExistence type="predicted"/>
<accession>A0ABW5RF73</accession>
<evidence type="ECO:0008006" key="4">
    <source>
        <dbReference type="Google" id="ProtNLM"/>
    </source>
</evidence>
<comment type="caution">
    <text evidence="2">The sequence shown here is derived from an EMBL/GenBank/DDBJ whole genome shotgun (WGS) entry which is preliminary data.</text>
</comment>
<sequence length="265" mass="29674">MKKNKWFIGIVSMVCLTILSIVINQNVNADPKPLTPELKSIKNKMENAIDYYKHAKGSYIQTSSDGSVRKIEFEVNETEQAGSKVKIYNTDNQLLRTTISNHRQILIQDDVRKTYHISPVSEPAHQTPGIRKQMREGAPVYIYRPDPAAPGDSGTVSFPQALAFWMDEESRNFSITGSTKILGREGIIIEGVSPFKNKAEKYKMIVDEQTGILLHFEAFDSKGNIALAVEVTELEIDAQSALTQSFKLTAPEGYVDVTVHEKLIK</sequence>
<dbReference type="RefSeq" id="WP_379931183.1">
    <property type="nucleotide sequence ID" value="NZ_JBHUMM010000045.1"/>
</dbReference>
<dbReference type="Gene3D" id="2.50.20.10">
    <property type="entry name" value="Lipoprotein localisation LolA/LolB/LppX"/>
    <property type="match status" value="1"/>
</dbReference>
<feature type="chain" id="PRO_5046087577" description="Outer membrane lipoprotein carrier protein LolA" evidence="1">
    <location>
        <begin position="30"/>
        <end position="265"/>
    </location>
</feature>
<evidence type="ECO:0000313" key="2">
    <source>
        <dbReference type="EMBL" id="MFD2673597.1"/>
    </source>
</evidence>
<dbReference type="Proteomes" id="UP001597497">
    <property type="component" value="Unassembled WGS sequence"/>
</dbReference>
<feature type="signal peptide" evidence="1">
    <location>
        <begin position="1"/>
        <end position="29"/>
    </location>
</feature>
<evidence type="ECO:0000313" key="3">
    <source>
        <dbReference type="Proteomes" id="UP001597497"/>
    </source>
</evidence>
<evidence type="ECO:0000256" key="1">
    <source>
        <dbReference type="SAM" id="SignalP"/>
    </source>
</evidence>
<organism evidence="2 3">
    <name type="scientific">Marinicrinis sediminis</name>
    <dbReference type="NCBI Taxonomy" id="1652465"/>
    <lineage>
        <taxon>Bacteria</taxon>
        <taxon>Bacillati</taxon>
        <taxon>Bacillota</taxon>
        <taxon>Bacilli</taxon>
        <taxon>Bacillales</taxon>
        <taxon>Paenibacillaceae</taxon>
    </lineage>
</organism>
<keyword evidence="1" id="KW-0732">Signal</keyword>
<keyword evidence="3" id="KW-1185">Reference proteome</keyword>
<dbReference type="EMBL" id="JBHUMM010000045">
    <property type="protein sequence ID" value="MFD2673597.1"/>
    <property type="molecule type" value="Genomic_DNA"/>
</dbReference>
<protein>
    <recommendedName>
        <fullName evidence="4">Outer membrane lipoprotein carrier protein LolA</fullName>
    </recommendedName>
</protein>
<reference evidence="3" key="1">
    <citation type="journal article" date="2019" name="Int. J. Syst. Evol. Microbiol.">
        <title>The Global Catalogue of Microorganisms (GCM) 10K type strain sequencing project: providing services to taxonomists for standard genome sequencing and annotation.</title>
        <authorList>
            <consortium name="The Broad Institute Genomics Platform"/>
            <consortium name="The Broad Institute Genome Sequencing Center for Infectious Disease"/>
            <person name="Wu L."/>
            <person name="Ma J."/>
        </authorList>
    </citation>
    <scope>NUCLEOTIDE SEQUENCE [LARGE SCALE GENOMIC DNA]</scope>
    <source>
        <strain evidence="3">KCTC 33676</strain>
    </source>
</reference>
<gene>
    <name evidence="2" type="ORF">ACFSUC_18770</name>
</gene>